<dbReference type="AlphaFoldDB" id="A0A5C1AP73"/>
<accession>A0A5C1AP73</accession>
<dbReference type="InterPro" id="IPR029058">
    <property type="entry name" value="AB_hydrolase_fold"/>
</dbReference>
<gene>
    <name evidence="3" type="ORF">PX52LOC_07478</name>
</gene>
<sequence length="287" mass="31532">MTPNEAAPVQQPPARGWRRFIRRWLIFLALLWIGSVIMLKALENRFVYPGDTAAQSWMDSPAADTEDVWLKSADSTMIHGWFFPKPDAANVFVVAHGNGGNLSHRGRLAVQLRDLVGAAVLLFEYPGYGKSNGSPSEQGCYAAGDAAVAWLIAEKKVPANRLVLMGESLGGGVATEMATRHEHKALVLTKTFTSLPAAAKNLFPVLPTHTLMSNRYDNLAKLPKVRTPVFIAHGTADTLVPFRHAEELFAAANEPKELHRLEGHDHNAMFSTDFFVALKAFLNQHAK</sequence>
<keyword evidence="1" id="KW-0472">Membrane</keyword>
<protein>
    <submittedName>
        <fullName evidence="3">Alpha/beta hydrolase</fullName>
    </submittedName>
</protein>
<name>A0A5C1AP73_9BACT</name>
<reference evidence="4" key="1">
    <citation type="submission" date="2019-08" db="EMBL/GenBank/DDBJ databases">
        <title>Limnoglobus roseus gen. nov., sp. nov., a novel freshwater planctomycete with a giant genome from the family Gemmataceae.</title>
        <authorList>
            <person name="Kulichevskaya I.S."/>
            <person name="Naumoff D.G."/>
            <person name="Miroshnikov K."/>
            <person name="Ivanova A."/>
            <person name="Philippov D.A."/>
            <person name="Hakobyan A."/>
            <person name="Rijpstra I.C."/>
            <person name="Sinninghe Damste J.S."/>
            <person name="Liesack W."/>
            <person name="Dedysh S.N."/>
        </authorList>
    </citation>
    <scope>NUCLEOTIDE SEQUENCE [LARGE SCALE GENOMIC DNA]</scope>
    <source>
        <strain evidence="4">PX52</strain>
    </source>
</reference>
<dbReference type="InterPro" id="IPR000073">
    <property type="entry name" value="AB_hydrolase_1"/>
</dbReference>
<dbReference type="GO" id="GO:0016787">
    <property type="term" value="F:hydrolase activity"/>
    <property type="evidence" value="ECO:0007669"/>
    <property type="project" value="UniProtKB-KW"/>
</dbReference>
<dbReference type="Proteomes" id="UP000324974">
    <property type="component" value="Chromosome"/>
</dbReference>
<dbReference type="PANTHER" id="PTHR12277">
    <property type="entry name" value="ALPHA/BETA HYDROLASE DOMAIN-CONTAINING PROTEIN"/>
    <property type="match status" value="1"/>
</dbReference>
<dbReference type="Gene3D" id="3.40.50.1820">
    <property type="entry name" value="alpha/beta hydrolase"/>
    <property type="match status" value="1"/>
</dbReference>
<dbReference type="Pfam" id="PF00561">
    <property type="entry name" value="Abhydrolase_1"/>
    <property type="match status" value="1"/>
</dbReference>
<evidence type="ECO:0000313" key="4">
    <source>
        <dbReference type="Proteomes" id="UP000324974"/>
    </source>
</evidence>
<dbReference type="EMBL" id="CP042425">
    <property type="protein sequence ID" value="QEL20385.1"/>
    <property type="molecule type" value="Genomic_DNA"/>
</dbReference>
<evidence type="ECO:0000313" key="3">
    <source>
        <dbReference type="EMBL" id="QEL20385.1"/>
    </source>
</evidence>
<feature type="transmembrane region" description="Helical" evidence="1">
    <location>
        <begin position="24"/>
        <end position="42"/>
    </location>
</feature>
<feature type="domain" description="AB hydrolase-1" evidence="2">
    <location>
        <begin position="90"/>
        <end position="207"/>
    </location>
</feature>
<keyword evidence="4" id="KW-1185">Reference proteome</keyword>
<keyword evidence="1" id="KW-1133">Transmembrane helix</keyword>
<evidence type="ECO:0000259" key="2">
    <source>
        <dbReference type="Pfam" id="PF00561"/>
    </source>
</evidence>
<keyword evidence="3" id="KW-0378">Hydrolase</keyword>
<dbReference type="SUPFAM" id="SSF53474">
    <property type="entry name" value="alpha/beta-Hydrolases"/>
    <property type="match status" value="1"/>
</dbReference>
<dbReference type="RefSeq" id="WP_168219422.1">
    <property type="nucleotide sequence ID" value="NZ_CP042425.1"/>
</dbReference>
<evidence type="ECO:0000256" key="1">
    <source>
        <dbReference type="SAM" id="Phobius"/>
    </source>
</evidence>
<proteinExistence type="predicted"/>
<dbReference type="KEGG" id="lrs:PX52LOC_07478"/>
<keyword evidence="1" id="KW-0812">Transmembrane</keyword>
<organism evidence="3 4">
    <name type="scientific">Limnoglobus roseus</name>
    <dbReference type="NCBI Taxonomy" id="2598579"/>
    <lineage>
        <taxon>Bacteria</taxon>
        <taxon>Pseudomonadati</taxon>
        <taxon>Planctomycetota</taxon>
        <taxon>Planctomycetia</taxon>
        <taxon>Gemmatales</taxon>
        <taxon>Gemmataceae</taxon>
        <taxon>Limnoglobus</taxon>
    </lineage>
</organism>
<dbReference type="PANTHER" id="PTHR12277:SF81">
    <property type="entry name" value="PROTEIN ABHD13"/>
    <property type="match status" value="1"/>
</dbReference>